<name>A0A0N0PD38_PAPMA</name>
<keyword evidence="1" id="KW-0863">Zinc-finger</keyword>
<dbReference type="InterPro" id="IPR036875">
    <property type="entry name" value="Znf_CCHC_sf"/>
</dbReference>
<dbReference type="InParanoid" id="A0A0N0PD38"/>
<organism evidence="3 4">
    <name type="scientific">Papilio machaon</name>
    <name type="common">Old World swallowtail butterfly</name>
    <dbReference type="NCBI Taxonomy" id="76193"/>
    <lineage>
        <taxon>Eukaryota</taxon>
        <taxon>Metazoa</taxon>
        <taxon>Ecdysozoa</taxon>
        <taxon>Arthropoda</taxon>
        <taxon>Hexapoda</taxon>
        <taxon>Insecta</taxon>
        <taxon>Pterygota</taxon>
        <taxon>Neoptera</taxon>
        <taxon>Endopterygota</taxon>
        <taxon>Lepidoptera</taxon>
        <taxon>Glossata</taxon>
        <taxon>Ditrysia</taxon>
        <taxon>Papilionoidea</taxon>
        <taxon>Papilionidae</taxon>
        <taxon>Papilioninae</taxon>
        <taxon>Papilio</taxon>
    </lineage>
</organism>
<dbReference type="SMART" id="SM00343">
    <property type="entry name" value="ZnF_C2HC"/>
    <property type="match status" value="1"/>
</dbReference>
<dbReference type="STRING" id="76193.A0A0N0PD38"/>
<dbReference type="EMBL" id="KQ460393">
    <property type="protein sequence ID" value="KPJ15384.1"/>
    <property type="molecule type" value="Genomic_DNA"/>
</dbReference>
<proteinExistence type="predicted"/>
<dbReference type="GO" id="GO:0008270">
    <property type="term" value="F:zinc ion binding"/>
    <property type="evidence" value="ECO:0007669"/>
    <property type="project" value="UniProtKB-KW"/>
</dbReference>
<dbReference type="Pfam" id="PF14223">
    <property type="entry name" value="Retrotran_gag_2"/>
    <property type="match status" value="1"/>
</dbReference>
<dbReference type="PROSITE" id="PS50158">
    <property type="entry name" value="ZF_CCHC"/>
    <property type="match status" value="1"/>
</dbReference>
<keyword evidence="1" id="KW-0862">Zinc</keyword>
<evidence type="ECO:0000256" key="1">
    <source>
        <dbReference type="PROSITE-ProRule" id="PRU00047"/>
    </source>
</evidence>
<dbReference type="GO" id="GO:0003676">
    <property type="term" value="F:nucleic acid binding"/>
    <property type="evidence" value="ECO:0007669"/>
    <property type="project" value="InterPro"/>
</dbReference>
<evidence type="ECO:0000313" key="3">
    <source>
        <dbReference type="EMBL" id="KPJ15384.1"/>
    </source>
</evidence>
<keyword evidence="4" id="KW-1185">Reference proteome</keyword>
<dbReference type="Pfam" id="PF22936">
    <property type="entry name" value="Pol_BBD"/>
    <property type="match status" value="1"/>
</dbReference>
<gene>
    <name evidence="3" type="ORF">RR48_03174</name>
</gene>
<keyword evidence="1" id="KW-0479">Metal-binding</keyword>
<dbReference type="InterPro" id="IPR054722">
    <property type="entry name" value="PolX-like_BBD"/>
</dbReference>
<dbReference type="AlphaFoldDB" id="A0A0N0PD38"/>
<reference evidence="3 4" key="1">
    <citation type="journal article" date="2015" name="Nat. Commun.">
        <title>Outbred genome sequencing and CRISPR/Cas9 gene editing in butterflies.</title>
        <authorList>
            <person name="Li X."/>
            <person name="Fan D."/>
            <person name="Zhang W."/>
            <person name="Liu G."/>
            <person name="Zhang L."/>
            <person name="Zhao L."/>
            <person name="Fang X."/>
            <person name="Chen L."/>
            <person name="Dong Y."/>
            <person name="Chen Y."/>
            <person name="Ding Y."/>
            <person name="Zhao R."/>
            <person name="Feng M."/>
            <person name="Zhu Y."/>
            <person name="Feng Y."/>
            <person name="Jiang X."/>
            <person name="Zhu D."/>
            <person name="Xiang H."/>
            <person name="Feng X."/>
            <person name="Li S."/>
            <person name="Wang J."/>
            <person name="Zhang G."/>
            <person name="Kronforst M.R."/>
            <person name="Wang W."/>
        </authorList>
    </citation>
    <scope>NUCLEOTIDE SEQUENCE [LARGE SCALE GENOMIC DNA]</scope>
    <source>
        <strain evidence="3">Ya'a_city_454_Pm</strain>
        <tissue evidence="3">Whole body</tissue>
    </source>
</reference>
<accession>A0A0N0PD38</accession>
<dbReference type="Proteomes" id="UP000053240">
    <property type="component" value="Unassembled WGS sequence"/>
</dbReference>
<dbReference type="InterPro" id="IPR001878">
    <property type="entry name" value="Znf_CCHC"/>
</dbReference>
<dbReference type="SUPFAM" id="SSF57756">
    <property type="entry name" value="Retrovirus zinc finger-like domains"/>
    <property type="match status" value="1"/>
</dbReference>
<feature type="domain" description="CCHC-type" evidence="2">
    <location>
        <begin position="123"/>
        <end position="138"/>
    </location>
</feature>
<evidence type="ECO:0000259" key="2">
    <source>
        <dbReference type="PROSITE" id="PS50158"/>
    </source>
</evidence>
<sequence>MYNKLCAVFEGSEERNKSSLLQDFFNFKFENQKMSQLITDIENLRMRLNNLNQNIDDDMVISKILTCLPNQYKFFITAWESTPDDKKTLTNLTNRLLSEENRFTERKTEYKQVAFKAENKNIKCFKCHKIGHLKKDCKMCIFCKRYNHEEKDCKLKNSCCSICKKNNHTEENCFFKKKGDSKKYKNVAFLTQNSEQTSLKFIVDSGSTVHMTNDPNILSNFEEMDSTVYAANNEKMKAQGSGTVHGMSCDLQKTLFIPDLATYYQ</sequence>
<dbReference type="Gene3D" id="4.10.60.10">
    <property type="entry name" value="Zinc finger, CCHC-type"/>
    <property type="match status" value="1"/>
</dbReference>
<protein>
    <recommendedName>
        <fullName evidence="2">CCHC-type domain-containing protein</fullName>
    </recommendedName>
</protein>
<evidence type="ECO:0000313" key="4">
    <source>
        <dbReference type="Proteomes" id="UP000053240"/>
    </source>
</evidence>